<proteinExistence type="predicted"/>
<protein>
    <submittedName>
        <fullName evidence="1">Uncharacterized protein</fullName>
    </submittedName>
</protein>
<name>X0ZQM2_9ZZZZ</name>
<dbReference type="EMBL" id="BART01006264">
    <property type="protein sequence ID" value="GAG60377.1"/>
    <property type="molecule type" value="Genomic_DNA"/>
</dbReference>
<dbReference type="AlphaFoldDB" id="X0ZQM2"/>
<gene>
    <name evidence="1" type="ORF">S01H4_14281</name>
</gene>
<organism evidence="1">
    <name type="scientific">marine sediment metagenome</name>
    <dbReference type="NCBI Taxonomy" id="412755"/>
    <lineage>
        <taxon>unclassified sequences</taxon>
        <taxon>metagenomes</taxon>
        <taxon>ecological metagenomes</taxon>
    </lineage>
</organism>
<sequence length="47" mass="5851">MSLMQQCPPIPPYAYRRANRKYKKNLFDNYLWTQKFKKNIQKELEEV</sequence>
<accession>X0ZQM2</accession>
<reference evidence="1" key="1">
    <citation type="journal article" date="2014" name="Front. Microbiol.">
        <title>High frequency of phylogenetically diverse reductive dehalogenase-homologous genes in deep subseafloor sedimentary metagenomes.</title>
        <authorList>
            <person name="Kawai M."/>
            <person name="Futagami T."/>
            <person name="Toyoda A."/>
            <person name="Takaki Y."/>
            <person name="Nishi S."/>
            <person name="Hori S."/>
            <person name="Arai W."/>
            <person name="Tsubouchi T."/>
            <person name="Morono Y."/>
            <person name="Uchiyama I."/>
            <person name="Ito T."/>
            <person name="Fujiyama A."/>
            <person name="Inagaki F."/>
            <person name="Takami H."/>
        </authorList>
    </citation>
    <scope>NUCLEOTIDE SEQUENCE</scope>
    <source>
        <strain evidence="1">Expedition CK06-06</strain>
    </source>
</reference>
<evidence type="ECO:0000313" key="1">
    <source>
        <dbReference type="EMBL" id="GAG60377.1"/>
    </source>
</evidence>
<comment type="caution">
    <text evidence="1">The sequence shown here is derived from an EMBL/GenBank/DDBJ whole genome shotgun (WGS) entry which is preliminary data.</text>
</comment>